<evidence type="ECO:0000256" key="4">
    <source>
        <dbReference type="ARBA" id="ARBA00022824"/>
    </source>
</evidence>
<dbReference type="CDD" id="cd06257">
    <property type="entry name" value="DnaJ"/>
    <property type="match status" value="1"/>
</dbReference>
<feature type="compositionally biased region" description="Acidic residues" evidence="9">
    <location>
        <begin position="617"/>
        <end position="626"/>
    </location>
</feature>
<dbReference type="SMART" id="SM00271">
    <property type="entry name" value="DnaJ"/>
    <property type="match status" value="1"/>
</dbReference>
<evidence type="ECO:0000256" key="1">
    <source>
        <dbReference type="ARBA" id="ARBA00004477"/>
    </source>
</evidence>
<feature type="transmembrane region" description="Helical" evidence="10">
    <location>
        <begin position="15"/>
        <end position="35"/>
    </location>
</feature>
<dbReference type="GO" id="GO:0006620">
    <property type="term" value="P:post-translational protein targeting to endoplasmic reticulum membrane"/>
    <property type="evidence" value="ECO:0007669"/>
    <property type="project" value="TreeGrafter"/>
</dbReference>
<dbReference type="WBParaSite" id="SBAD_0000837401-mRNA-1">
    <property type="protein sequence ID" value="SBAD_0000837401-mRNA-1"/>
    <property type="gene ID" value="SBAD_0000837401"/>
</dbReference>
<evidence type="ECO:0000256" key="6">
    <source>
        <dbReference type="ARBA" id="ARBA00022989"/>
    </source>
</evidence>
<evidence type="ECO:0000256" key="8">
    <source>
        <dbReference type="ARBA" id="ARBA00023186"/>
    </source>
</evidence>
<dbReference type="SMART" id="SM00973">
    <property type="entry name" value="Sec63"/>
    <property type="match status" value="1"/>
</dbReference>
<keyword evidence="6 10" id="KW-1133">Transmembrane helix</keyword>
<dbReference type="InterPro" id="IPR035892">
    <property type="entry name" value="C2_domain_sf"/>
</dbReference>
<feature type="domain" description="J" evidence="11">
    <location>
        <begin position="105"/>
        <end position="166"/>
    </location>
</feature>
<dbReference type="PANTHER" id="PTHR24075">
    <property type="entry name" value="SEC63 DOMAIN-CONTAINING"/>
    <property type="match status" value="1"/>
</dbReference>
<dbReference type="InterPro" id="IPR001623">
    <property type="entry name" value="DnaJ_domain"/>
</dbReference>
<keyword evidence="8" id="KW-0143">Chaperone</keyword>
<dbReference type="Gene3D" id="1.10.3380.10">
    <property type="entry name" value="Sec63 N-terminal domain-like domain"/>
    <property type="match status" value="1"/>
</dbReference>
<evidence type="ECO:0000313" key="12">
    <source>
        <dbReference type="EMBL" id="VDP15244.1"/>
    </source>
</evidence>
<dbReference type="GO" id="GO:0003723">
    <property type="term" value="F:RNA binding"/>
    <property type="evidence" value="ECO:0007669"/>
    <property type="project" value="TreeGrafter"/>
</dbReference>
<dbReference type="GO" id="GO:0006614">
    <property type="term" value="P:SRP-dependent cotranslational protein targeting to membrane"/>
    <property type="evidence" value="ECO:0007669"/>
    <property type="project" value="TreeGrafter"/>
</dbReference>
<proteinExistence type="predicted"/>
<dbReference type="GO" id="GO:0031207">
    <property type="term" value="C:Sec62/Sec63 complex"/>
    <property type="evidence" value="ECO:0007669"/>
    <property type="project" value="TreeGrafter"/>
</dbReference>
<evidence type="ECO:0000256" key="5">
    <source>
        <dbReference type="ARBA" id="ARBA00022927"/>
    </source>
</evidence>
<reference evidence="12 13" key="2">
    <citation type="submission" date="2018-11" db="EMBL/GenBank/DDBJ databases">
        <authorList>
            <consortium name="Pathogen Informatics"/>
        </authorList>
    </citation>
    <scope>NUCLEOTIDE SEQUENCE [LARGE SCALE GENOMIC DNA]</scope>
</reference>
<organism evidence="14">
    <name type="scientific">Soboliphyme baturini</name>
    <dbReference type="NCBI Taxonomy" id="241478"/>
    <lineage>
        <taxon>Eukaryota</taxon>
        <taxon>Metazoa</taxon>
        <taxon>Ecdysozoa</taxon>
        <taxon>Nematoda</taxon>
        <taxon>Enoplea</taxon>
        <taxon>Dorylaimia</taxon>
        <taxon>Dioctophymatida</taxon>
        <taxon>Dioctophymatoidea</taxon>
        <taxon>Soboliphymatidae</taxon>
        <taxon>Soboliphyme</taxon>
    </lineage>
</organism>
<keyword evidence="7 10" id="KW-0472">Membrane</keyword>
<feature type="transmembrane region" description="Helical" evidence="10">
    <location>
        <begin position="189"/>
        <end position="214"/>
    </location>
</feature>
<dbReference type="Proteomes" id="UP000270296">
    <property type="component" value="Unassembled WGS sequence"/>
</dbReference>
<gene>
    <name evidence="12" type="ORF">SBAD_LOCUS8075</name>
</gene>
<name>A0A183IWS8_9BILA</name>
<keyword evidence="3 10" id="KW-0812">Transmembrane</keyword>
<comment type="subcellular location">
    <subcellularLocation>
        <location evidence="1">Endoplasmic reticulum membrane</location>
        <topology evidence="1">Multi-pass membrane protein</topology>
    </subcellularLocation>
</comment>
<accession>A0A183IWS8</accession>
<evidence type="ECO:0000313" key="14">
    <source>
        <dbReference type="WBParaSite" id="SBAD_0000837401-mRNA-1"/>
    </source>
</evidence>
<dbReference type="InterPro" id="IPR014756">
    <property type="entry name" value="Ig_E-set"/>
</dbReference>
<dbReference type="SUPFAM" id="SSF46565">
    <property type="entry name" value="Chaperone J-domain"/>
    <property type="match status" value="1"/>
</dbReference>
<feature type="transmembrane region" description="Helical" evidence="10">
    <location>
        <begin position="78"/>
        <end position="95"/>
    </location>
</feature>
<evidence type="ECO:0000256" key="10">
    <source>
        <dbReference type="SAM" id="Phobius"/>
    </source>
</evidence>
<reference evidence="14" key="1">
    <citation type="submission" date="2016-06" db="UniProtKB">
        <authorList>
            <consortium name="WormBaseParasite"/>
        </authorList>
    </citation>
    <scope>IDENTIFICATION</scope>
</reference>
<dbReference type="Gene3D" id="1.10.150.20">
    <property type="entry name" value="5' to 3' exonuclease, C-terminal subdomain"/>
    <property type="match status" value="1"/>
</dbReference>
<keyword evidence="13" id="KW-1185">Reference proteome</keyword>
<dbReference type="OrthoDB" id="1734229at2759"/>
<feature type="region of interest" description="Disordered" evidence="9">
    <location>
        <begin position="603"/>
        <end position="651"/>
    </location>
</feature>
<dbReference type="EMBL" id="UZAM01011224">
    <property type="protein sequence ID" value="VDP15244.1"/>
    <property type="molecule type" value="Genomic_DNA"/>
</dbReference>
<keyword evidence="2" id="KW-0813">Transport</keyword>
<evidence type="ECO:0000259" key="11">
    <source>
        <dbReference type="PROSITE" id="PS50076"/>
    </source>
</evidence>
<evidence type="ECO:0000256" key="2">
    <source>
        <dbReference type="ARBA" id="ARBA00022448"/>
    </source>
</evidence>
<dbReference type="AlphaFoldDB" id="A0A183IWS8"/>
<dbReference type="Pfam" id="PF00226">
    <property type="entry name" value="DnaJ"/>
    <property type="match status" value="1"/>
</dbReference>
<dbReference type="PANTHER" id="PTHR24075:SF0">
    <property type="entry name" value="TRANSLOCATION PROTEIN SEC63 HOMOLOG"/>
    <property type="match status" value="1"/>
</dbReference>
<dbReference type="SUPFAM" id="SSF81296">
    <property type="entry name" value="E set domains"/>
    <property type="match status" value="1"/>
</dbReference>
<evidence type="ECO:0000313" key="13">
    <source>
        <dbReference type="Proteomes" id="UP000270296"/>
    </source>
</evidence>
<dbReference type="Pfam" id="PF02889">
    <property type="entry name" value="Sec63"/>
    <property type="match status" value="1"/>
</dbReference>
<dbReference type="PRINTS" id="PR00625">
    <property type="entry name" value="JDOMAIN"/>
</dbReference>
<dbReference type="PROSITE" id="PS50076">
    <property type="entry name" value="DNAJ_2"/>
    <property type="match status" value="1"/>
</dbReference>
<dbReference type="Gene3D" id="2.60.40.150">
    <property type="entry name" value="C2 domain"/>
    <property type="match status" value="1"/>
</dbReference>
<evidence type="ECO:0000256" key="7">
    <source>
        <dbReference type="ARBA" id="ARBA00023136"/>
    </source>
</evidence>
<dbReference type="InterPro" id="IPR036869">
    <property type="entry name" value="J_dom_sf"/>
</dbReference>
<keyword evidence="4" id="KW-0256">Endoplasmic reticulum</keyword>
<feature type="compositionally biased region" description="Acidic residues" evidence="9">
    <location>
        <begin position="642"/>
        <end position="651"/>
    </location>
</feature>
<dbReference type="Gene3D" id="1.10.287.110">
    <property type="entry name" value="DnaJ domain"/>
    <property type="match status" value="1"/>
</dbReference>
<evidence type="ECO:0000256" key="3">
    <source>
        <dbReference type="ARBA" id="ARBA00022692"/>
    </source>
</evidence>
<feature type="transmembrane region" description="Helical" evidence="10">
    <location>
        <begin position="253"/>
        <end position="274"/>
    </location>
</feature>
<dbReference type="SUPFAM" id="SSF158702">
    <property type="entry name" value="Sec63 N-terminal domain-like"/>
    <property type="match status" value="1"/>
</dbReference>
<dbReference type="GO" id="GO:0008320">
    <property type="term" value="F:protein transmembrane transporter activity"/>
    <property type="evidence" value="ECO:0007669"/>
    <property type="project" value="TreeGrafter"/>
</dbReference>
<sequence length="818" mass="94112">MPGQQFEYDERGSTFYFFLVSFYTFVLLPLTYYFWPRHGVKDHTNDLRKCHCEPCLRKDAFKKSQEPYKSFKKNVTKLLLFCGWIGLAMLIFKAVNVEVEVNEYDPYMILELDSGASLAEIKKQYRKLSLLHHPDRGGEPKKFVAISKAYQALTDEESRKNYEEYGNPDGPGVLRFGIALPSWLISKEYSLLVLGIYGFVLMILLPTAVGIWWYRSIKYSADQVLMDTTQLYFYMFHKTPLLVVKSICLLKEFFVLVFSSSCNSGLLMILAASFEFCRAHNKEIIERPSDDVEVPALIKELPNLGENKKERPLCYPYSIKARALIYAHLYRMSLPQNTLTKDLNGILRKCILLIQEMIQVYSQLVAFAAAGRISRMPVLDTLDNIIKVSQMLVQASWDSKSPLMQLPHFTEDMLRHCINKKRNIKTCADVARLTNDERRNLLRSLCDREYMDVMNVLSAMPHVDMEVRFEVQDDEDKMTITAGALVTAFVKLIRSSLLDTGGMKTAAKPVAAEDQTVVDSEDAVDNDLEKDVPNHVDTQTKRKVWEKAKKKKGGKAAKNKKKFSTIKFVTVQKSLETRPVDAVQVAVILIFVFDVYADLACEPQDKTGDKSQPPASNDDDMSDDEAASASENSEDNDKGSQEEESSENEFPLDEDIMRKDKILETKSKITHPVHSPFFPEDKYEWWWVYICDRRHRLIVSLPVHVTTLVEEEEIEMKFPAPSKPGIYTYQACLRSDSYLDCDLSKDVKVIMYPRDHSRNLVFSSKCSKHVRSLLIRNGTFLLKRISLIQKFRKTLHTLKKTKKSQIKDFDENIYIDEL</sequence>
<keyword evidence="5" id="KW-0653">Protein transport</keyword>
<dbReference type="PROSITE" id="PS00636">
    <property type="entry name" value="DNAJ_1"/>
    <property type="match status" value="1"/>
</dbReference>
<dbReference type="InterPro" id="IPR004179">
    <property type="entry name" value="Sec63-dom"/>
</dbReference>
<evidence type="ECO:0000256" key="9">
    <source>
        <dbReference type="SAM" id="MobiDB-lite"/>
    </source>
</evidence>
<protein>
    <submittedName>
        <fullName evidence="14">J domain-containing protein</fullName>
    </submittedName>
</protein>
<dbReference type="InterPro" id="IPR018253">
    <property type="entry name" value="DnaJ_domain_CS"/>
</dbReference>